<gene>
    <name evidence="1" type="ORF">DMH04_07425</name>
</gene>
<reference evidence="1 2" key="1">
    <citation type="submission" date="2018-05" db="EMBL/GenBank/DDBJ databases">
        <title>Evolution of GPA BGCs.</title>
        <authorList>
            <person name="Waglechner N."/>
            <person name="Wright G.D."/>
        </authorList>
    </citation>
    <scope>NUCLEOTIDE SEQUENCE [LARGE SCALE GENOMIC DNA]</scope>
    <source>
        <strain evidence="1 2">A82846</strain>
    </source>
</reference>
<name>A0A428ZKI5_KIBAR</name>
<comment type="caution">
    <text evidence="1">The sequence shown here is derived from an EMBL/GenBank/DDBJ whole genome shotgun (WGS) entry which is preliminary data.</text>
</comment>
<dbReference type="EMBL" id="QHKI01000004">
    <property type="protein sequence ID" value="RSM88470.1"/>
    <property type="molecule type" value="Genomic_DNA"/>
</dbReference>
<sequence>MSQAPSGDDELHAYLVREFPAASGIGRFVLAVGLLTFGHIEVVADIVAGMPPVRHPARILARAVDALIPTGGDVLSDPHDVAAWVAEHAAELAWNEQAGLFEPK</sequence>
<dbReference type="AlphaFoldDB" id="A0A428ZKI5"/>
<organism evidence="1 2">
    <name type="scientific">Kibdelosporangium aridum</name>
    <dbReference type="NCBI Taxonomy" id="2030"/>
    <lineage>
        <taxon>Bacteria</taxon>
        <taxon>Bacillati</taxon>
        <taxon>Actinomycetota</taxon>
        <taxon>Actinomycetes</taxon>
        <taxon>Pseudonocardiales</taxon>
        <taxon>Pseudonocardiaceae</taxon>
        <taxon>Kibdelosporangium</taxon>
    </lineage>
</organism>
<evidence type="ECO:0000313" key="1">
    <source>
        <dbReference type="EMBL" id="RSM88470.1"/>
    </source>
</evidence>
<accession>A0A428ZKI5</accession>
<protein>
    <submittedName>
        <fullName evidence="1">Uncharacterized protein</fullName>
    </submittedName>
</protein>
<dbReference type="Proteomes" id="UP000287547">
    <property type="component" value="Unassembled WGS sequence"/>
</dbReference>
<proteinExistence type="predicted"/>
<evidence type="ECO:0000313" key="2">
    <source>
        <dbReference type="Proteomes" id="UP000287547"/>
    </source>
</evidence>